<dbReference type="EMBL" id="JAIUEN010000026">
    <property type="protein sequence ID" value="MCE3361593.1"/>
    <property type="molecule type" value="Genomic_DNA"/>
</dbReference>
<organism evidence="2 3">
    <name type="scientific">Staphylococcus aureus</name>
    <dbReference type="NCBI Taxonomy" id="1280"/>
    <lineage>
        <taxon>Bacteria</taxon>
        <taxon>Bacillati</taxon>
        <taxon>Bacillota</taxon>
        <taxon>Bacilli</taxon>
        <taxon>Bacillales</taxon>
        <taxon>Staphylococcaceae</taxon>
        <taxon>Staphylococcus</taxon>
    </lineage>
</organism>
<feature type="transmembrane region" description="Helical" evidence="1">
    <location>
        <begin position="6"/>
        <end position="36"/>
    </location>
</feature>
<dbReference type="AlphaFoldDB" id="A0AAW4Y4T0"/>
<protein>
    <submittedName>
        <fullName evidence="2">Arginine-ornithine antiporter</fullName>
    </submittedName>
</protein>
<evidence type="ECO:0000313" key="3">
    <source>
        <dbReference type="Proteomes" id="UP001200271"/>
    </source>
</evidence>
<reference evidence="2" key="2">
    <citation type="submission" date="2023-08" db="EMBL/GenBank/DDBJ databases">
        <authorList>
            <person name="Zhao H."/>
            <person name="Wang X."/>
        </authorList>
    </citation>
    <scope>NUCLEOTIDE SEQUENCE</scope>
    <source>
        <strain evidence="2">NC-4</strain>
    </source>
</reference>
<keyword evidence="1" id="KW-0472">Membrane</keyword>
<accession>A0AAW4Y4T0</accession>
<feature type="transmembrane region" description="Helical" evidence="1">
    <location>
        <begin position="48"/>
        <end position="68"/>
    </location>
</feature>
<keyword evidence="1" id="KW-0812">Transmembrane</keyword>
<reference evidence="2" key="1">
    <citation type="journal article" date="2021" name="Front Med (Lausanne)">
        <title>The Prevalence and Determinants of Fusidic Acid Resistance Among Methicillin-Resistant Staphylococcus aureus Clinical Isolates in China.</title>
        <authorList>
            <person name="Zhao H."/>
            <person name="Wang X."/>
            <person name="Wang B."/>
            <person name="Xu Y."/>
            <person name="Rao L."/>
            <person name="Wan B."/>
            <person name="Guo Y."/>
            <person name="Wu X."/>
            <person name="Yu J."/>
            <person name="Chen L."/>
            <person name="Li M."/>
            <person name="Yu F."/>
        </authorList>
    </citation>
    <scope>NUCLEOTIDE SEQUENCE</scope>
    <source>
        <strain evidence="2">NC-4</strain>
    </source>
</reference>
<feature type="non-terminal residue" evidence="2">
    <location>
        <position position="1"/>
    </location>
</feature>
<comment type="caution">
    <text evidence="2">The sequence shown here is derived from an EMBL/GenBank/DDBJ whole genome shotgun (WGS) entry which is preliminary data.</text>
</comment>
<sequence>IIASIYAIWLIYAAGINYLLLTMLLYIPALLVYSIVQKNNQTRLIKSDYILFMIIIVLAVIGLIKLLMGTINVF</sequence>
<keyword evidence="1" id="KW-1133">Transmembrane helix</keyword>
<proteinExistence type="predicted"/>
<evidence type="ECO:0000256" key="1">
    <source>
        <dbReference type="SAM" id="Phobius"/>
    </source>
</evidence>
<name>A0AAW4Y4T0_STAAU</name>
<evidence type="ECO:0000313" key="2">
    <source>
        <dbReference type="EMBL" id="MCE3361593.1"/>
    </source>
</evidence>
<gene>
    <name evidence="2" type="ORF">LB359_04385</name>
</gene>
<dbReference type="Proteomes" id="UP001200271">
    <property type="component" value="Unassembled WGS sequence"/>
</dbReference>